<gene>
    <name evidence="1" type="ORF">RDI58_000322</name>
</gene>
<dbReference type="AlphaFoldDB" id="A0AAN8UC17"/>
<evidence type="ECO:0000313" key="2">
    <source>
        <dbReference type="Proteomes" id="UP001371456"/>
    </source>
</evidence>
<keyword evidence="2" id="KW-1185">Reference proteome</keyword>
<comment type="caution">
    <text evidence="1">The sequence shown here is derived from an EMBL/GenBank/DDBJ whole genome shotgun (WGS) entry which is preliminary data.</text>
</comment>
<proteinExistence type="predicted"/>
<dbReference type="Proteomes" id="UP001371456">
    <property type="component" value="Unassembled WGS sequence"/>
</dbReference>
<organism evidence="1 2">
    <name type="scientific">Solanum bulbocastanum</name>
    <name type="common">Wild potato</name>
    <dbReference type="NCBI Taxonomy" id="147425"/>
    <lineage>
        <taxon>Eukaryota</taxon>
        <taxon>Viridiplantae</taxon>
        <taxon>Streptophyta</taxon>
        <taxon>Embryophyta</taxon>
        <taxon>Tracheophyta</taxon>
        <taxon>Spermatophyta</taxon>
        <taxon>Magnoliopsida</taxon>
        <taxon>eudicotyledons</taxon>
        <taxon>Gunneridae</taxon>
        <taxon>Pentapetalae</taxon>
        <taxon>asterids</taxon>
        <taxon>lamiids</taxon>
        <taxon>Solanales</taxon>
        <taxon>Solanaceae</taxon>
        <taxon>Solanoideae</taxon>
        <taxon>Solaneae</taxon>
        <taxon>Solanum</taxon>
    </lineage>
</organism>
<protein>
    <submittedName>
        <fullName evidence="1">Uncharacterized protein</fullName>
    </submittedName>
</protein>
<evidence type="ECO:0000313" key="1">
    <source>
        <dbReference type="EMBL" id="KAK6802542.1"/>
    </source>
</evidence>
<reference evidence="1 2" key="1">
    <citation type="submission" date="2024-02" db="EMBL/GenBank/DDBJ databases">
        <title>de novo genome assembly of Solanum bulbocastanum strain 11H21.</title>
        <authorList>
            <person name="Hosaka A.J."/>
        </authorList>
    </citation>
    <scope>NUCLEOTIDE SEQUENCE [LARGE SCALE GENOMIC DNA]</scope>
    <source>
        <tissue evidence="1">Young leaves</tissue>
    </source>
</reference>
<name>A0AAN8UC17_SOLBU</name>
<accession>A0AAN8UC17</accession>
<dbReference type="EMBL" id="JBANQN010000001">
    <property type="protein sequence ID" value="KAK6802542.1"/>
    <property type="molecule type" value="Genomic_DNA"/>
</dbReference>
<sequence length="64" mass="7639">MRKNRVLLHSKFSPECQRHSPNYGFGFDGCGDHKMIKITYFDDRLKNEKKQWSEVEVYSLKLDS</sequence>